<keyword evidence="1" id="KW-0812">Transmembrane</keyword>
<dbReference type="EMBL" id="MGHH01000007">
    <property type="protein sequence ID" value="OGM64883.1"/>
    <property type="molecule type" value="Genomic_DNA"/>
</dbReference>
<dbReference type="Gene3D" id="3.20.20.510">
    <property type="entry name" value="Uncharacterised protein PF12979, DUF3863"/>
    <property type="match status" value="1"/>
</dbReference>
<dbReference type="STRING" id="1802521.A2893_04485"/>
<feature type="transmembrane region" description="Helical" evidence="1">
    <location>
        <begin position="528"/>
        <end position="546"/>
    </location>
</feature>
<keyword evidence="1" id="KW-1133">Transmembrane helix</keyword>
<dbReference type="AlphaFoldDB" id="A0A1F8BLG5"/>
<reference evidence="2 3" key="1">
    <citation type="journal article" date="2016" name="Nat. Commun.">
        <title>Thousands of microbial genomes shed light on interconnected biogeochemical processes in an aquifer system.</title>
        <authorList>
            <person name="Anantharaman K."/>
            <person name="Brown C.T."/>
            <person name="Hug L.A."/>
            <person name="Sharon I."/>
            <person name="Castelle C.J."/>
            <person name="Probst A.J."/>
            <person name="Thomas B.C."/>
            <person name="Singh A."/>
            <person name="Wilkins M.J."/>
            <person name="Karaoz U."/>
            <person name="Brodie E.L."/>
            <person name="Williams K.H."/>
            <person name="Hubbard S.S."/>
            <person name="Banfield J.F."/>
        </authorList>
    </citation>
    <scope>NUCLEOTIDE SEQUENCE [LARGE SCALE GENOMIC DNA]</scope>
</reference>
<comment type="caution">
    <text evidence="2">The sequence shown here is derived from an EMBL/GenBank/DDBJ whole genome shotgun (WGS) entry which is preliminary data.</text>
</comment>
<evidence type="ECO:0000313" key="3">
    <source>
        <dbReference type="Proteomes" id="UP000176725"/>
    </source>
</evidence>
<accession>A0A1F8BLG5</accession>
<feature type="transmembrane region" description="Helical" evidence="1">
    <location>
        <begin position="500"/>
        <end position="519"/>
    </location>
</feature>
<evidence type="ECO:0000313" key="2">
    <source>
        <dbReference type="EMBL" id="OGM64883.1"/>
    </source>
</evidence>
<dbReference type="Proteomes" id="UP000176725">
    <property type="component" value="Unassembled WGS sequence"/>
</dbReference>
<gene>
    <name evidence="2" type="ORF">A2893_04485</name>
</gene>
<protein>
    <submittedName>
        <fullName evidence="2">Uncharacterized protein</fullName>
    </submittedName>
</protein>
<organism evidence="2 3">
    <name type="scientific">Candidatus Woesebacteria bacterium RIFCSPLOWO2_01_FULL_39_25</name>
    <dbReference type="NCBI Taxonomy" id="1802521"/>
    <lineage>
        <taxon>Bacteria</taxon>
        <taxon>Candidatus Woeseibacteriota</taxon>
    </lineage>
</organism>
<sequence length="674" mass="77976">MKQFSILSFLIFFILLFPEKCFADEDNQFITIVNPVRISRYTTNSSESILSQYSVIKELDLAATWLLTYDVLINNGSVTAIKDFDENQEIGLFLEISSEFAEESEVIYNDTGSWHYAPSVFLSGYKQEERVKLVDTLFEKFKETFGHYPTSVGGWWIDSFSLEYMKQKYGITANLGLSDQFSTDGYQVWGTFWSTPFYPSNYHAGIPAVEESVKLDVVTLQWAPRDPLNGYFNSYYSTQDYLQNPVNQDTSYFEKLVRLYAKKNENAFGQIVVGLESDLSPEAYKGEFAKQMEVVKRLGNSDDLQVLTMSEFSNWYRLTFPNLSPTQVVETDDLLGKPIKVIWYQTPKLRIGLTYNYETFETKIFDFRGYHSNFQESYYVTPNKERELSIYIPSYFDEINNTDDVWSISLGKLTESKRNDQELNMVFTKGEIIFGRDKFLIKGSNEVPNILAKNPNLMVRKKLTGIEISPKDAWVIDRNGYVFKDLTDIATRELMRKRTLGLVLVFTSLFLSLGFGVILSKISQRKKLLVLSFMIIPPTLFINNWYQKNTMNYYVSQAEIDALLNLSTKPPGKVLVYGRECLGCEWATPQKPAVFSNKRSYVQRWGKHPIVYNSSVFEAQNQQVARRKFDELNASYIYITKYGDYVEKVPFSPGDLNIEKLYDNANAEIWKVKE</sequence>
<evidence type="ECO:0000256" key="1">
    <source>
        <dbReference type="SAM" id="Phobius"/>
    </source>
</evidence>
<name>A0A1F8BLG5_9BACT</name>
<proteinExistence type="predicted"/>
<keyword evidence="1" id="KW-0472">Membrane</keyword>